<dbReference type="RefSeq" id="WP_090290043.1">
    <property type="nucleotide sequence ID" value="NZ_FNCK01000006.1"/>
</dbReference>
<dbReference type="AlphaFoldDB" id="A0A1G7TIF3"/>
<keyword evidence="1" id="KW-1133">Transmembrane helix</keyword>
<keyword evidence="1" id="KW-0472">Membrane</keyword>
<dbReference type="STRING" id="120956.SAMN05421791_10631"/>
<accession>A0A1G7TIF3</accession>
<organism evidence="2 3">
    <name type="scientific">Facklamia miroungae</name>
    <dbReference type="NCBI Taxonomy" id="120956"/>
    <lineage>
        <taxon>Bacteria</taxon>
        <taxon>Bacillati</taxon>
        <taxon>Bacillota</taxon>
        <taxon>Bacilli</taxon>
        <taxon>Lactobacillales</taxon>
        <taxon>Aerococcaceae</taxon>
        <taxon>Facklamia</taxon>
    </lineage>
</organism>
<dbReference type="EMBL" id="FNCK01000006">
    <property type="protein sequence ID" value="SDG35088.1"/>
    <property type="molecule type" value="Genomic_DNA"/>
</dbReference>
<reference evidence="2 3" key="1">
    <citation type="submission" date="2016-10" db="EMBL/GenBank/DDBJ databases">
        <authorList>
            <person name="de Groot N.N."/>
        </authorList>
    </citation>
    <scope>NUCLEOTIDE SEQUENCE [LARGE SCALE GENOMIC DNA]</scope>
    <source>
        <strain evidence="2 3">ATCC BAA-466</strain>
    </source>
</reference>
<dbReference type="Proteomes" id="UP000199708">
    <property type="component" value="Unassembled WGS sequence"/>
</dbReference>
<evidence type="ECO:0000313" key="3">
    <source>
        <dbReference type="Proteomes" id="UP000199708"/>
    </source>
</evidence>
<evidence type="ECO:0000313" key="2">
    <source>
        <dbReference type="EMBL" id="SDG35088.1"/>
    </source>
</evidence>
<name>A0A1G7TIF3_9LACT</name>
<keyword evidence="3" id="KW-1185">Reference proteome</keyword>
<sequence>MFPTQKTDKRPFFSKRLLVFFLVMIFLVFSSSLFFSYLNDLKVSFQNTFVQDPIEWQYYPIGQELLDNRSIPFDDLAKERIELMVLSYNYSQAGRIGEKSIKEITLYLWDFNREKVTQVNIDPQLNLSNPTEKASSSINDFGLKHGDLALVEQLVKKVGLPIDFLIILDLDSLEDTAKNYSSGVLFSKTSNKEFSSRDISQKLGHNLMDYHHFLKIAKELNEIDCRVKSNIDFEHFLKMTFYYNLQKWQEFEVIDLSSNLTIAEREKVIASLKSS</sequence>
<proteinExistence type="predicted"/>
<evidence type="ECO:0000256" key="1">
    <source>
        <dbReference type="SAM" id="Phobius"/>
    </source>
</evidence>
<gene>
    <name evidence="2" type="ORF">SAMN05421791_10631</name>
</gene>
<protein>
    <submittedName>
        <fullName evidence="2">Uncharacterized protein</fullName>
    </submittedName>
</protein>
<keyword evidence="1" id="KW-0812">Transmembrane</keyword>
<feature type="transmembrane region" description="Helical" evidence="1">
    <location>
        <begin position="17"/>
        <end position="38"/>
    </location>
</feature>